<name>A0A9L0JBG4_EQUAS</name>
<evidence type="ECO:0000256" key="1">
    <source>
        <dbReference type="SAM" id="MobiDB-lite"/>
    </source>
</evidence>
<feature type="region of interest" description="Disordered" evidence="1">
    <location>
        <begin position="98"/>
        <end position="213"/>
    </location>
</feature>
<sequence length="213" mass="23182">MPKVQGLLENGDSVTSPEKVAPGEGSDLELLSSLLPQLTGPVLELPEATRAPLEELMLEGDLLEVTLDENHSIWQLLQAGQPPDLERIRTLLELEKAERHGSRARGRALERRRRRKVDRGGEGDDPAREELEPKRVRSSGPEAEEAQEEEELEEETGGEGPPQPPTTGSPSTQENQNGLEPVLGASSGPSAPLSTLTARLHMPCPQQPPQQQL</sequence>
<feature type="compositionally biased region" description="Basic and acidic residues" evidence="1">
    <location>
        <begin position="118"/>
        <end position="135"/>
    </location>
</feature>
<evidence type="ECO:0000313" key="3">
    <source>
        <dbReference type="Proteomes" id="UP000694387"/>
    </source>
</evidence>
<keyword evidence="3" id="KW-1185">Reference proteome</keyword>
<evidence type="ECO:0000313" key="2">
    <source>
        <dbReference type="Ensembl" id="ENSEASP00005050519.1"/>
    </source>
</evidence>
<accession>A0A9L0JBG4</accession>
<reference evidence="2" key="3">
    <citation type="submission" date="2025-09" db="UniProtKB">
        <authorList>
            <consortium name="Ensembl"/>
        </authorList>
    </citation>
    <scope>IDENTIFICATION</scope>
</reference>
<dbReference type="GeneTree" id="ENSGT00940000161236"/>
<feature type="compositionally biased region" description="Polar residues" evidence="1">
    <location>
        <begin position="187"/>
        <end position="197"/>
    </location>
</feature>
<dbReference type="AlphaFoldDB" id="A0A9L0JBG4"/>
<gene>
    <name evidence="2" type="primary">LOC123282378</name>
</gene>
<reference evidence="2 3" key="1">
    <citation type="journal article" date="2020" name="Nat. Commun.">
        <title>Donkey genomes provide new insights into domestication and selection for coat color.</title>
        <authorList>
            <person name="Wang"/>
            <person name="C."/>
            <person name="Li"/>
            <person name="H."/>
            <person name="Guo"/>
            <person name="Y."/>
            <person name="Huang"/>
            <person name="J."/>
            <person name="Sun"/>
            <person name="Y."/>
            <person name="Min"/>
            <person name="J."/>
            <person name="Wang"/>
            <person name="J."/>
            <person name="Fang"/>
            <person name="X."/>
            <person name="Zhao"/>
            <person name="Z."/>
            <person name="Wang"/>
            <person name="S."/>
            <person name="Zhang"/>
            <person name="Y."/>
            <person name="Liu"/>
            <person name="Q."/>
            <person name="Jiang"/>
            <person name="Q."/>
            <person name="Wang"/>
            <person name="X."/>
            <person name="Guo"/>
            <person name="Y."/>
            <person name="Yang"/>
            <person name="C."/>
            <person name="Wang"/>
            <person name="Y."/>
            <person name="Tian"/>
            <person name="F."/>
            <person name="Zhuang"/>
            <person name="G."/>
            <person name="Fan"/>
            <person name="Y."/>
            <person name="Gao"/>
            <person name="Q."/>
            <person name="Li"/>
            <person name="Y."/>
            <person name="Ju"/>
            <person name="Z."/>
            <person name="Li"/>
            <person name="J."/>
            <person name="Li"/>
            <person name="R."/>
            <person name="Hou"/>
            <person name="M."/>
            <person name="Yang"/>
            <person name="G."/>
            <person name="Liu"/>
            <person name="G."/>
            <person name="Liu"/>
            <person name="W."/>
            <person name="Guo"/>
            <person name="J."/>
            <person name="Pan"/>
            <person name="S."/>
            <person name="Fan"/>
            <person name="G."/>
            <person name="Zhang"/>
            <person name="W."/>
            <person name="Zhang"/>
            <person name="R."/>
            <person name="Yu"/>
            <person name="J."/>
            <person name="Zhang"/>
            <person name="X."/>
            <person name="Yin"/>
            <person name="Q."/>
            <person name="Ji"/>
            <person name="C."/>
            <person name="Jin"/>
            <person name="Y."/>
            <person name="Yue"/>
            <person name="G."/>
            <person name="Liu"/>
            <person name="M."/>
            <person name="Xu"/>
            <person name="J."/>
            <person name="Liu"/>
            <person name="S."/>
            <person name="Jordana"/>
            <person name="J."/>
            <person name="Noce"/>
            <person name="A."/>
            <person name="Amills"/>
            <person name="M."/>
            <person name="Wu"/>
            <person name="D.D."/>
            <person name="Li"/>
            <person name="S."/>
            <person name="Zhou"/>
            <person name="X. and Zhong"/>
            <person name="J."/>
        </authorList>
    </citation>
    <scope>NUCLEOTIDE SEQUENCE [LARGE SCALE GENOMIC DNA]</scope>
</reference>
<reference evidence="2" key="2">
    <citation type="submission" date="2025-08" db="UniProtKB">
        <authorList>
            <consortium name="Ensembl"/>
        </authorList>
    </citation>
    <scope>IDENTIFICATION</scope>
</reference>
<feature type="compositionally biased region" description="Acidic residues" evidence="1">
    <location>
        <begin position="142"/>
        <end position="157"/>
    </location>
</feature>
<protein>
    <submittedName>
        <fullName evidence="2">Uncharacterized protein</fullName>
    </submittedName>
</protein>
<dbReference type="Ensembl" id="ENSEAST00005072130.1">
    <property type="protein sequence ID" value="ENSEASP00005050519.1"/>
    <property type="gene ID" value="ENSEASG00005027787.1"/>
</dbReference>
<feature type="compositionally biased region" description="Basic residues" evidence="1">
    <location>
        <begin position="102"/>
        <end position="117"/>
    </location>
</feature>
<organism evidence="2 3">
    <name type="scientific">Equus asinus</name>
    <name type="common">Donkey</name>
    <name type="synonym">Equus africanus asinus</name>
    <dbReference type="NCBI Taxonomy" id="9793"/>
    <lineage>
        <taxon>Eukaryota</taxon>
        <taxon>Metazoa</taxon>
        <taxon>Chordata</taxon>
        <taxon>Craniata</taxon>
        <taxon>Vertebrata</taxon>
        <taxon>Euteleostomi</taxon>
        <taxon>Mammalia</taxon>
        <taxon>Eutheria</taxon>
        <taxon>Laurasiatheria</taxon>
        <taxon>Perissodactyla</taxon>
        <taxon>Equidae</taxon>
        <taxon>Equus</taxon>
    </lineage>
</organism>
<proteinExistence type="predicted"/>
<feature type="region of interest" description="Disordered" evidence="1">
    <location>
        <begin position="1"/>
        <end position="25"/>
    </location>
</feature>
<dbReference type="Proteomes" id="UP000694387">
    <property type="component" value="Chromosome X"/>
</dbReference>